<feature type="region of interest" description="Disordered" evidence="1">
    <location>
        <begin position="1"/>
        <end position="24"/>
    </location>
</feature>
<accession>A0AAW2H221</accession>
<name>A0AAW2H221_9HYME</name>
<evidence type="ECO:0000256" key="2">
    <source>
        <dbReference type="SAM" id="Phobius"/>
    </source>
</evidence>
<dbReference type="EMBL" id="JADYXP020000001">
    <property type="protein sequence ID" value="KAL0133539.1"/>
    <property type="molecule type" value="Genomic_DNA"/>
</dbReference>
<evidence type="ECO:0000313" key="3">
    <source>
        <dbReference type="EMBL" id="KAL0133539.1"/>
    </source>
</evidence>
<evidence type="ECO:0008006" key="5">
    <source>
        <dbReference type="Google" id="ProtNLM"/>
    </source>
</evidence>
<feature type="region of interest" description="Disordered" evidence="1">
    <location>
        <begin position="202"/>
        <end position="252"/>
    </location>
</feature>
<comment type="caution">
    <text evidence="3">The sequence shown here is derived from an EMBL/GenBank/DDBJ whole genome shotgun (WGS) entry which is preliminary data.</text>
</comment>
<gene>
    <name evidence="3" type="ORF">PUN28_000932</name>
</gene>
<proteinExistence type="predicted"/>
<dbReference type="AlphaFoldDB" id="A0AAW2H221"/>
<evidence type="ECO:0000256" key="1">
    <source>
        <dbReference type="SAM" id="MobiDB-lite"/>
    </source>
</evidence>
<keyword evidence="2" id="KW-0812">Transmembrane</keyword>
<organism evidence="3 4">
    <name type="scientific">Cardiocondyla obscurior</name>
    <dbReference type="NCBI Taxonomy" id="286306"/>
    <lineage>
        <taxon>Eukaryota</taxon>
        <taxon>Metazoa</taxon>
        <taxon>Ecdysozoa</taxon>
        <taxon>Arthropoda</taxon>
        <taxon>Hexapoda</taxon>
        <taxon>Insecta</taxon>
        <taxon>Pterygota</taxon>
        <taxon>Neoptera</taxon>
        <taxon>Endopterygota</taxon>
        <taxon>Hymenoptera</taxon>
        <taxon>Apocrita</taxon>
        <taxon>Aculeata</taxon>
        <taxon>Formicoidea</taxon>
        <taxon>Formicidae</taxon>
        <taxon>Myrmicinae</taxon>
        <taxon>Cardiocondyla</taxon>
    </lineage>
</organism>
<feature type="transmembrane region" description="Helical" evidence="2">
    <location>
        <begin position="109"/>
        <end position="127"/>
    </location>
</feature>
<evidence type="ECO:0000313" key="4">
    <source>
        <dbReference type="Proteomes" id="UP001430953"/>
    </source>
</evidence>
<reference evidence="3 4" key="1">
    <citation type="submission" date="2023-03" db="EMBL/GenBank/DDBJ databases">
        <title>High recombination rates correlate with genetic variation in Cardiocondyla obscurior ants.</title>
        <authorList>
            <person name="Errbii M."/>
        </authorList>
    </citation>
    <scope>NUCLEOTIDE SEQUENCE [LARGE SCALE GENOMIC DNA]</scope>
    <source>
        <strain evidence="3">Alpha-2009</strain>
        <tissue evidence="3">Whole body</tissue>
    </source>
</reference>
<feature type="compositionally biased region" description="Basic and acidic residues" evidence="1">
    <location>
        <begin position="202"/>
        <end position="212"/>
    </location>
</feature>
<keyword evidence="2" id="KW-1133">Transmembrane helix</keyword>
<keyword evidence="4" id="KW-1185">Reference proteome</keyword>
<dbReference type="Proteomes" id="UP001430953">
    <property type="component" value="Unassembled WGS sequence"/>
</dbReference>
<protein>
    <recommendedName>
        <fullName evidence="5">Transmembrane protein</fullName>
    </recommendedName>
</protein>
<feature type="transmembrane region" description="Helical" evidence="2">
    <location>
        <begin position="139"/>
        <end position="159"/>
    </location>
</feature>
<feature type="compositionally biased region" description="Basic and acidic residues" evidence="1">
    <location>
        <begin position="236"/>
        <end position="252"/>
    </location>
</feature>
<keyword evidence="2" id="KW-0472">Membrane</keyword>
<sequence length="361" mass="40864">MLQRASFARRSRGRGSTCPNRSPQLARASEKTGIRVEMSISIYLFSRIARTTTVSILHGVFFFSPTSSSSPPTIFFFIRHSSFSSRPLSLSCYAPPPYPPSLRTLRSFAALRLLPASLFSLLLPLLSRRFLFSPLSPGFSFSLFLLFIFFLFSPLFLSLSTRDKDTRFVVQIKCNVIHAKNSIMIYPTPRIKHLDLRQGDKNERREFEDIHPSRSPLLPPSSLPRSNVGENSGSAERTRERDADTQRGSERDVFVTRSSTRNASLFSVPFPSPRVTQVALPKIVLNPPPRIIGGLEHKCDPRKTRFLPNEGKASFGESWIVRQTATKSFNPPVNASGVKTLNITEIIKTWLYNRVNFFFLF</sequence>